<dbReference type="KEGG" id="ccin:107270548"/>
<evidence type="ECO:0000313" key="3">
    <source>
        <dbReference type="RefSeq" id="XP_024943701.1"/>
    </source>
</evidence>
<proteinExistence type="predicted"/>
<dbReference type="GeneID" id="107270548"/>
<sequence>MGNFASKFFMHQGEHNSEIKAQPQIHNVILENNVMHTPPVTKRTLPVDPRSATVGISRTPIEVNCTPSATKHTISAIPKYLQVKPYLETDIDIVMPPWTPKKKEPILKPLPITLLTTPAETRPTHTPSINVNGSGTPIEELREKILGLDPRSPAVDFSRTPILQSKSLVRMRARSHENLTRRGSYTTDVSHNSRFSYCETTTADHILEIQALPDIIKNLENGVSREKLFAEPKEQDSFSSSSSASTETISYSEDDVTVIRNPNAKVPTDFNKSVFKSYPNITPESTINLENMVPVVISEKTVIKTAQDNINNVLAMAGKFGEQKQLLTENEDKIRIWRDSISPDIPENLNLENMESLKSIDESAGTSTGKEEVIIEFDDNVLIKNSKVSPIKKVEKKTESLTKKKKIVNSENIVTDDWKAFTPDGKSISLVSKNRTPLGNRSNNAQKQLMPTKSPQPILRNKTLIAKVQQENTPPNNKRYVTKSKQNGILWDPDSTVII</sequence>
<organism evidence="1 2">
    <name type="scientific">Cephus cinctus</name>
    <name type="common">Wheat stem sawfly</name>
    <dbReference type="NCBI Taxonomy" id="211228"/>
    <lineage>
        <taxon>Eukaryota</taxon>
        <taxon>Metazoa</taxon>
        <taxon>Ecdysozoa</taxon>
        <taxon>Arthropoda</taxon>
        <taxon>Hexapoda</taxon>
        <taxon>Insecta</taxon>
        <taxon>Pterygota</taxon>
        <taxon>Neoptera</taxon>
        <taxon>Endopterygota</taxon>
        <taxon>Hymenoptera</taxon>
        <taxon>Cephoidea</taxon>
        <taxon>Cephidae</taxon>
        <taxon>Cephus</taxon>
    </lineage>
</organism>
<evidence type="ECO:0000313" key="1">
    <source>
        <dbReference type="Proteomes" id="UP000694920"/>
    </source>
</evidence>
<dbReference type="RefSeq" id="XP_024943701.1">
    <property type="nucleotide sequence ID" value="XM_025087933.1"/>
</dbReference>
<name>A0AAJ7C3K1_CEPCN</name>
<evidence type="ECO:0000313" key="2">
    <source>
        <dbReference type="RefSeq" id="XP_015601137.1"/>
    </source>
</evidence>
<accession>A0AAJ7C3K1</accession>
<dbReference type="AlphaFoldDB" id="A0AAJ7C3K1"/>
<keyword evidence="1" id="KW-1185">Reference proteome</keyword>
<protein>
    <submittedName>
        <fullName evidence="2 3">Uncharacterized protein LOC107270548</fullName>
    </submittedName>
</protein>
<gene>
    <name evidence="2 3" type="primary">LOC107270548</name>
</gene>
<reference evidence="2 3" key="1">
    <citation type="submission" date="2025-04" db="UniProtKB">
        <authorList>
            <consortium name="RefSeq"/>
        </authorList>
    </citation>
    <scope>IDENTIFICATION</scope>
</reference>
<dbReference type="RefSeq" id="XP_015601137.1">
    <property type="nucleotide sequence ID" value="XM_015745651.2"/>
</dbReference>
<dbReference type="Proteomes" id="UP000694920">
    <property type="component" value="Unplaced"/>
</dbReference>